<feature type="transmembrane region" description="Helical" evidence="6">
    <location>
        <begin position="56"/>
        <end position="77"/>
    </location>
</feature>
<comment type="subcellular location">
    <subcellularLocation>
        <location evidence="6">Cell membrane</location>
        <topology evidence="6">Multi-pass membrane protein</topology>
    </subcellularLocation>
    <subcellularLocation>
        <location evidence="1">Membrane</location>
        <topology evidence="1">Multi-pass membrane protein</topology>
    </subcellularLocation>
</comment>
<feature type="transmembrane region" description="Helical" evidence="6">
    <location>
        <begin position="258"/>
        <end position="277"/>
    </location>
</feature>
<feature type="transmembrane region" description="Helical" evidence="6">
    <location>
        <begin position="89"/>
        <end position="109"/>
    </location>
</feature>
<accession>A0A2Z2NNM2</accession>
<keyword evidence="8" id="KW-1185">Reference proteome</keyword>
<protein>
    <recommendedName>
        <fullName evidence="6">Probable membrane transporter protein</fullName>
    </recommendedName>
</protein>
<feature type="transmembrane region" description="Helical" evidence="6">
    <location>
        <begin position="116"/>
        <end position="134"/>
    </location>
</feature>
<evidence type="ECO:0000256" key="3">
    <source>
        <dbReference type="ARBA" id="ARBA00022692"/>
    </source>
</evidence>
<evidence type="ECO:0000256" key="2">
    <source>
        <dbReference type="ARBA" id="ARBA00009142"/>
    </source>
</evidence>
<gene>
    <name evidence="7" type="ORF">IMCC3135_01555</name>
</gene>
<dbReference type="InterPro" id="IPR002781">
    <property type="entry name" value="TM_pro_TauE-like"/>
</dbReference>
<evidence type="ECO:0000256" key="6">
    <source>
        <dbReference type="RuleBase" id="RU363041"/>
    </source>
</evidence>
<evidence type="ECO:0000313" key="8">
    <source>
        <dbReference type="Proteomes" id="UP000250079"/>
    </source>
</evidence>
<feature type="transmembrane region" description="Helical" evidence="6">
    <location>
        <begin position="12"/>
        <end position="44"/>
    </location>
</feature>
<keyword evidence="5 6" id="KW-0472">Membrane</keyword>
<evidence type="ECO:0000256" key="1">
    <source>
        <dbReference type="ARBA" id="ARBA00004141"/>
    </source>
</evidence>
<organism evidence="7 8">
    <name type="scientific">Granulosicoccus antarcticus IMCC3135</name>
    <dbReference type="NCBI Taxonomy" id="1192854"/>
    <lineage>
        <taxon>Bacteria</taxon>
        <taxon>Pseudomonadati</taxon>
        <taxon>Pseudomonadota</taxon>
        <taxon>Gammaproteobacteria</taxon>
        <taxon>Chromatiales</taxon>
        <taxon>Granulosicoccaceae</taxon>
        <taxon>Granulosicoccus</taxon>
    </lineage>
</organism>
<dbReference type="AlphaFoldDB" id="A0A2Z2NNM2"/>
<name>A0A2Z2NNM2_9GAMM</name>
<dbReference type="PANTHER" id="PTHR43483:SF3">
    <property type="entry name" value="MEMBRANE TRANSPORTER PROTEIN HI_0806-RELATED"/>
    <property type="match status" value="1"/>
</dbReference>
<evidence type="ECO:0000256" key="5">
    <source>
        <dbReference type="ARBA" id="ARBA00023136"/>
    </source>
</evidence>
<dbReference type="PANTHER" id="PTHR43483">
    <property type="entry name" value="MEMBRANE TRANSPORTER PROTEIN HI_0806-RELATED"/>
    <property type="match status" value="1"/>
</dbReference>
<feature type="transmembrane region" description="Helical" evidence="6">
    <location>
        <begin position="187"/>
        <end position="208"/>
    </location>
</feature>
<keyword evidence="4 6" id="KW-1133">Transmembrane helix</keyword>
<dbReference type="RefSeq" id="WP_088915978.1">
    <property type="nucleotide sequence ID" value="NZ_CP018632.1"/>
</dbReference>
<dbReference type="EMBL" id="CP018632">
    <property type="protein sequence ID" value="ASJ70430.1"/>
    <property type="molecule type" value="Genomic_DNA"/>
</dbReference>
<proteinExistence type="inferred from homology"/>
<feature type="transmembrane region" description="Helical" evidence="6">
    <location>
        <begin position="220"/>
        <end position="237"/>
    </location>
</feature>
<dbReference type="OrthoDB" id="457670at2"/>
<evidence type="ECO:0000313" key="7">
    <source>
        <dbReference type="EMBL" id="ASJ70430.1"/>
    </source>
</evidence>
<evidence type="ECO:0000256" key="4">
    <source>
        <dbReference type="ARBA" id="ARBA00022989"/>
    </source>
</evidence>
<comment type="similarity">
    <text evidence="2 6">Belongs to the 4-toluene sulfonate uptake permease (TSUP) (TC 2.A.102) family.</text>
</comment>
<dbReference type="GO" id="GO:0005886">
    <property type="term" value="C:plasma membrane"/>
    <property type="evidence" value="ECO:0007669"/>
    <property type="project" value="UniProtKB-SubCell"/>
</dbReference>
<reference evidence="7 8" key="1">
    <citation type="submission" date="2016-12" db="EMBL/GenBank/DDBJ databases">
        <authorList>
            <person name="Song W.-J."/>
            <person name="Kurnit D.M."/>
        </authorList>
    </citation>
    <scope>NUCLEOTIDE SEQUENCE [LARGE SCALE GENOMIC DNA]</scope>
    <source>
        <strain evidence="7 8">IMCC3135</strain>
    </source>
</reference>
<keyword evidence="3 6" id="KW-0812">Transmembrane</keyword>
<dbReference type="Pfam" id="PF01925">
    <property type="entry name" value="TauE"/>
    <property type="match status" value="1"/>
</dbReference>
<keyword evidence="6" id="KW-1003">Cell membrane</keyword>
<dbReference type="Proteomes" id="UP000250079">
    <property type="component" value="Chromosome"/>
</dbReference>
<feature type="transmembrane region" description="Helical" evidence="6">
    <location>
        <begin position="154"/>
        <end position="180"/>
    </location>
</feature>
<dbReference type="KEGG" id="gai:IMCC3135_01555"/>
<sequence>MPVGLDVSALLLIMAALLVAGCAIGFCAGFFGIGGGAISVPVFFEVYRLTGNVDDIAMPLAVGTSLAMIIPTSYLSAREHARLGTLDLAVLRTWLLPILVGVICGSVLAGFADAELFQLVFVVVGGVMSTRMLFGGNSQQIKDTLPGRGLLSAYGLGIGLLSALMGIGGGALSTMILTLYGRTIHQAISTSAGVGLLIAVPGAIGYVIAGWGNPELPADAMGYVSLLTLMVVMPAAIMTTRLGARAAHTRSRAQLSRYFGLFLLTVALRFLVAIVFGV</sequence>